<sequence length="221" mass="26659">MTKKEKLLLIYEKLYHFYGPQHWWPADNWFEVTIGAILTQNTTWKNVEKSIHNIKQNNLMNPNKLYELEKNELAKIIKSSGFYNLKSERIKNFLEWLKAYDFEYSNIREKSYTELRRELLNIKGIGKETADSILLYAFNYPVFVVDSYTKRFFNRLGFELSDNYDEIQNFFENMLEQDEKLYNEFHALIVKHSKELCKNKPICTECFLQKQCNFYIKGFGR</sequence>
<gene>
    <name evidence="6" type="ORF">DTL3_1542</name>
</gene>
<keyword evidence="4" id="KW-0411">Iron-sulfur</keyword>
<dbReference type="PATRIC" id="fig|1006576.9.peg.1539"/>
<dbReference type="GO" id="GO:0006284">
    <property type="term" value="P:base-excision repair"/>
    <property type="evidence" value="ECO:0007669"/>
    <property type="project" value="InterPro"/>
</dbReference>
<dbReference type="GO" id="GO:0051539">
    <property type="term" value="F:4 iron, 4 sulfur cluster binding"/>
    <property type="evidence" value="ECO:0007669"/>
    <property type="project" value="UniProtKB-KW"/>
</dbReference>
<dbReference type="InterPro" id="IPR011257">
    <property type="entry name" value="DNA_glycosylase"/>
</dbReference>
<keyword evidence="2" id="KW-0479">Metal-binding</keyword>
<evidence type="ECO:0000256" key="2">
    <source>
        <dbReference type="ARBA" id="ARBA00022723"/>
    </source>
</evidence>
<organism evidence="6 7">
    <name type="scientific">Defluviitoga tunisiensis</name>
    <dbReference type="NCBI Taxonomy" id="1006576"/>
    <lineage>
        <taxon>Bacteria</taxon>
        <taxon>Thermotogati</taxon>
        <taxon>Thermotogota</taxon>
        <taxon>Thermotogae</taxon>
        <taxon>Petrotogales</taxon>
        <taxon>Petrotogaceae</taxon>
        <taxon>Defluviitoga</taxon>
    </lineage>
</organism>
<protein>
    <submittedName>
        <fullName evidence="6">Endonuclease III</fullName>
    </submittedName>
</protein>
<keyword evidence="1" id="KW-0004">4Fe-4S</keyword>
<dbReference type="AlphaFoldDB" id="A0A0C7NSQ5"/>
<dbReference type="Gene3D" id="1.10.1670.10">
    <property type="entry name" value="Helix-hairpin-Helix base-excision DNA repair enzymes (C-terminal)"/>
    <property type="match status" value="1"/>
</dbReference>
<dbReference type="Gene3D" id="1.10.340.30">
    <property type="entry name" value="Hypothetical protein, domain 2"/>
    <property type="match status" value="1"/>
</dbReference>
<dbReference type="Pfam" id="PF00730">
    <property type="entry name" value="HhH-GPD"/>
    <property type="match status" value="1"/>
</dbReference>
<dbReference type="PANTHER" id="PTHR10359">
    <property type="entry name" value="A/G-SPECIFIC ADENINE GLYCOSYLASE/ENDONUCLEASE III"/>
    <property type="match status" value="1"/>
</dbReference>
<dbReference type="CDD" id="cd00056">
    <property type="entry name" value="ENDO3c"/>
    <property type="match status" value="1"/>
</dbReference>
<evidence type="ECO:0000256" key="4">
    <source>
        <dbReference type="ARBA" id="ARBA00023014"/>
    </source>
</evidence>
<dbReference type="GO" id="GO:0004519">
    <property type="term" value="F:endonuclease activity"/>
    <property type="evidence" value="ECO:0007669"/>
    <property type="project" value="UniProtKB-KW"/>
</dbReference>
<evidence type="ECO:0000313" key="7">
    <source>
        <dbReference type="Proteomes" id="UP000032809"/>
    </source>
</evidence>
<reference evidence="7" key="1">
    <citation type="submission" date="2014-11" db="EMBL/GenBank/DDBJ databases">
        <authorList>
            <person name="Wibberg D."/>
        </authorList>
    </citation>
    <scope>NUCLEOTIDE SEQUENCE [LARGE SCALE GENOMIC DNA]</scope>
    <source>
        <strain evidence="7">L3</strain>
    </source>
</reference>
<dbReference type="InterPro" id="IPR023170">
    <property type="entry name" value="HhH_base_excis_C"/>
</dbReference>
<dbReference type="HOGENOM" id="CLU_012862_6_0_0"/>
<dbReference type="KEGG" id="dtn:DTL3_1542"/>
<dbReference type="GO" id="GO:0046872">
    <property type="term" value="F:metal ion binding"/>
    <property type="evidence" value="ECO:0007669"/>
    <property type="project" value="UniProtKB-KW"/>
</dbReference>
<dbReference type="EMBL" id="LN824141">
    <property type="protein sequence ID" value="CEP78832.1"/>
    <property type="molecule type" value="Genomic_DNA"/>
</dbReference>
<dbReference type="PIRSF" id="PIRSF001435">
    <property type="entry name" value="Nth"/>
    <property type="match status" value="1"/>
</dbReference>
<dbReference type="STRING" id="1006576.DTL3_1542"/>
<keyword evidence="7" id="KW-1185">Reference proteome</keyword>
<evidence type="ECO:0000313" key="6">
    <source>
        <dbReference type="EMBL" id="CEP78832.1"/>
    </source>
</evidence>
<keyword evidence="3" id="KW-0408">Iron</keyword>
<dbReference type="SMART" id="SM00478">
    <property type="entry name" value="ENDO3c"/>
    <property type="match status" value="1"/>
</dbReference>
<proteinExistence type="predicted"/>
<dbReference type="SUPFAM" id="SSF48150">
    <property type="entry name" value="DNA-glycosylase"/>
    <property type="match status" value="1"/>
</dbReference>
<accession>A0A0C7NSQ5</accession>
<dbReference type="InterPro" id="IPR003265">
    <property type="entry name" value="HhH-GPD_domain"/>
</dbReference>
<dbReference type="OrthoDB" id="9802365at2"/>
<dbReference type="Proteomes" id="UP000032809">
    <property type="component" value="Chromosome I"/>
</dbReference>
<keyword evidence="6" id="KW-0540">Nuclease</keyword>
<keyword evidence="6" id="KW-0378">Hydrolase</keyword>
<evidence type="ECO:0000256" key="3">
    <source>
        <dbReference type="ARBA" id="ARBA00023004"/>
    </source>
</evidence>
<keyword evidence="6" id="KW-0255">Endonuclease</keyword>
<evidence type="ECO:0000259" key="5">
    <source>
        <dbReference type="SMART" id="SM00478"/>
    </source>
</evidence>
<dbReference type="PANTHER" id="PTHR10359:SF19">
    <property type="entry name" value="DNA REPAIR GLYCOSYLASE MJ1434-RELATED"/>
    <property type="match status" value="1"/>
</dbReference>
<dbReference type="RefSeq" id="WP_045088706.1">
    <property type="nucleotide sequence ID" value="NZ_LN824141.1"/>
</dbReference>
<feature type="domain" description="HhH-GPD" evidence="5">
    <location>
        <begin position="38"/>
        <end position="195"/>
    </location>
</feature>
<evidence type="ECO:0000256" key="1">
    <source>
        <dbReference type="ARBA" id="ARBA00022485"/>
    </source>
</evidence>
<name>A0A0C7NSQ5_DEFTU</name>